<dbReference type="InterPro" id="IPR032494">
    <property type="entry name" value="Phage_TTP_N"/>
</dbReference>
<feature type="domain" description="Lambda phage tail tube protein N-terminal" evidence="1">
    <location>
        <begin position="27"/>
        <end position="141"/>
    </location>
</feature>
<organism evidence="2 3">
    <name type="scientific">Chromobacterium violaceum</name>
    <dbReference type="NCBI Taxonomy" id="536"/>
    <lineage>
        <taxon>Bacteria</taxon>
        <taxon>Pseudomonadati</taxon>
        <taxon>Pseudomonadota</taxon>
        <taxon>Betaproteobacteria</taxon>
        <taxon>Neisseriales</taxon>
        <taxon>Chromobacteriaceae</taxon>
        <taxon>Chromobacterium</taxon>
    </lineage>
</organism>
<dbReference type="Pfam" id="PF16461">
    <property type="entry name" value="Phage_TTP_12"/>
    <property type="match status" value="1"/>
</dbReference>
<proteinExistence type="predicted"/>
<protein>
    <recommendedName>
        <fullName evidence="1">Lambda phage tail tube protein N-terminal domain-containing protein</fullName>
    </recommendedName>
</protein>
<dbReference type="Proteomes" id="UP000275777">
    <property type="component" value="Chromosome"/>
</dbReference>
<reference evidence="2 3" key="1">
    <citation type="submission" date="2018-12" db="EMBL/GenBank/DDBJ databases">
        <authorList>
            <consortium name="Pathogen Informatics"/>
        </authorList>
    </citation>
    <scope>NUCLEOTIDE SEQUENCE [LARGE SCALE GENOMIC DNA]</scope>
    <source>
        <strain evidence="2 3">NCTC9695</strain>
    </source>
</reference>
<evidence type="ECO:0000313" key="2">
    <source>
        <dbReference type="EMBL" id="VEB42985.1"/>
    </source>
</evidence>
<accession>A0A447TDJ0</accession>
<sequence>MRRRHAIQRNFRQGSKLSIESAGDKPSFVQIKEIQSYSGFDGKASELDVTTLDSTAKEKRKGLKDNGGFQFELNRVLDDPGQLLLDAAQNEDQPRRFKLELPNGKSATFSALVMSFDLKGGVDAVLKGSATLSISGAVTWA</sequence>
<gene>
    <name evidence="2" type="ORF">NCTC9695_03439</name>
</gene>
<dbReference type="EMBL" id="LR134182">
    <property type="protein sequence ID" value="VEB42985.1"/>
    <property type="molecule type" value="Genomic_DNA"/>
</dbReference>
<dbReference type="Gene3D" id="4.10.410.40">
    <property type="match status" value="1"/>
</dbReference>
<evidence type="ECO:0000313" key="3">
    <source>
        <dbReference type="Proteomes" id="UP000275777"/>
    </source>
</evidence>
<dbReference type="AlphaFoldDB" id="A0A447TDJ0"/>
<name>A0A447TDJ0_CHRVL</name>
<evidence type="ECO:0000259" key="1">
    <source>
        <dbReference type="Pfam" id="PF16461"/>
    </source>
</evidence>